<feature type="transmembrane region" description="Helical" evidence="19">
    <location>
        <begin position="70"/>
        <end position="87"/>
    </location>
</feature>
<evidence type="ECO:0000256" key="7">
    <source>
        <dbReference type="ARBA" id="ARBA00019373"/>
    </source>
</evidence>
<evidence type="ECO:0000256" key="9">
    <source>
        <dbReference type="ARBA" id="ARBA00022516"/>
    </source>
</evidence>
<dbReference type="GO" id="GO:0005886">
    <property type="term" value="C:plasma membrane"/>
    <property type="evidence" value="ECO:0007669"/>
    <property type="project" value="UniProtKB-SubCell"/>
</dbReference>
<dbReference type="Pfam" id="PF01148">
    <property type="entry name" value="CTP_transf_1"/>
    <property type="match status" value="1"/>
</dbReference>
<dbReference type="RefSeq" id="WP_131004722.1">
    <property type="nucleotide sequence ID" value="NZ_JBHSZR010000002.1"/>
</dbReference>
<evidence type="ECO:0000256" key="11">
    <source>
        <dbReference type="ARBA" id="ARBA00022692"/>
    </source>
</evidence>
<dbReference type="GO" id="GO:0004605">
    <property type="term" value="F:phosphatidate cytidylyltransferase activity"/>
    <property type="evidence" value="ECO:0007669"/>
    <property type="project" value="UniProtKB-EC"/>
</dbReference>
<dbReference type="PANTHER" id="PTHR46382:SF1">
    <property type="entry name" value="PHOSPHATIDATE CYTIDYLYLTRANSFERASE"/>
    <property type="match status" value="1"/>
</dbReference>
<evidence type="ECO:0000313" key="21">
    <source>
        <dbReference type="Proteomes" id="UP000291613"/>
    </source>
</evidence>
<dbReference type="OrthoDB" id="9799199at2"/>
<sequence>MTEARAAARMSELQRRVLSAIVMIAAALFAAIVGGFVFAAFWIVAGVAVGVEWAWLAAREPRARRRAARAAGVTLGLAGALAALVTLLPLGPWPIAGVLIVGAALVSILGRPAALVGLSVPYGAAVFLGAIALRRDPEDGLLAIFWLFAVVWATDIAAFFVGRSLRGPKLAPSISPNKTWSGAIGGAIVGTVAGTVVAAAGGESVLLPVAAISFLAAILAEWGDLFESGMKRAFGAKDSSSLIPGHGGLMDRLDGFLVAATFAAAIGVARGGFEAAGQGLLRW</sequence>
<evidence type="ECO:0000256" key="13">
    <source>
        <dbReference type="ARBA" id="ARBA00022989"/>
    </source>
</evidence>
<organism evidence="20 21">
    <name type="scientific">Hansschlegelia quercus</name>
    <dbReference type="NCBI Taxonomy" id="2528245"/>
    <lineage>
        <taxon>Bacteria</taxon>
        <taxon>Pseudomonadati</taxon>
        <taxon>Pseudomonadota</taxon>
        <taxon>Alphaproteobacteria</taxon>
        <taxon>Hyphomicrobiales</taxon>
        <taxon>Methylopilaceae</taxon>
        <taxon>Hansschlegelia</taxon>
    </lineage>
</organism>
<dbReference type="GO" id="GO:0016024">
    <property type="term" value="P:CDP-diacylglycerol biosynthetic process"/>
    <property type="evidence" value="ECO:0007669"/>
    <property type="project" value="UniProtKB-UniPathway"/>
</dbReference>
<evidence type="ECO:0000256" key="4">
    <source>
        <dbReference type="ARBA" id="ARBA00005189"/>
    </source>
</evidence>
<evidence type="ECO:0000256" key="3">
    <source>
        <dbReference type="ARBA" id="ARBA00005119"/>
    </source>
</evidence>
<feature type="transmembrane region" description="Helical" evidence="19">
    <location>
        <begin position="17"/>
        <end position="33"/>
    </location>
</feature>
<feature type="transmembrane region" description="Helical" evidence="19">
    <location>
        <begin position="39"/>
        <end position="58"/>
    </location>
</feature>
<keyword evidence="9" id="KW-0444">Lipid biosynthesis</keyword>
<name>A0A4V2JD51_9HYPH</name>
<comment type="subcellular location">
    <subcellularLocation>
        <location evidence="2">Cell membrane</location>
        <topology evidence="2">Multi-pass membrane protein</topology>
    </subcellularLocation>
</comment>
<comment type="similarity">
    <text evidence="5 18">Belongs to the CDS family.</text>
</comment>
<dbReference type="AlphaFoldDB" id="A0A4V2JD51"/>
<reference evidence="20 21" key="1">
    <citation type="submission" date="2019-02" db="EMBL/GenBank/DDBJ databases">
        <title>Hansschlegelia quercus sp. nov., a novel methylotrophic bacterium from buds of oak (Quercus robur L.).</title>
        <authorList>
            <person name="Agafonova N.V."/>
            <person name="Kaparullina E.N."/>
            <person name="Grouzdev D.S."/>
            <person name="Doronina N.V."/>
        </authorList>
    </citation>
    <scope>NUCLEOTIDE SEQUENCE [LARGE SCALE GENOMIC DNA]</scope>
    <source>
        <strain evidence="20 21">Dub</strain>
    </source>
</reference>
<comment type="pathway">
    <text evidence="3 18">Phospholipid metabolism; CDP-diacylglycerol biosynthesis; CDP-diacylglycerol from sn-glycerol 3-phosphate: step 3/3.</text>
</comment>
<feature type="transmembrane region" description="Helical" evidence="19">
    <location>
        <begin position="182"/>
        <end position="199"/>
    </location>
</feature>
<keyword evidence="12 18" id="KW-0548">Nucleotidyltransferase</keyword>
<gene>
    <name evidence="20" type="ORF">EYR15_16745</name>
</gene>
<keyword evidence="16" id="KW-0594">Phospholipid biosynthesis</keyword>
<evidence type="ECO:0000256" key="6">
    <source>
        <dbReference type="ARBA" id="ARBA00012487"/>
    </source>
</evidence>
<comment type="pathway">
    <text evidence="4">Lipid metabolism.</text>
</comment>
<evidence type="ECO:0000256" key="10">
    <source>
        <dbReference type="ARBA" id="ARBA00022679"/>
    </source>
</evidence>
<keyword evidence="13 19" id="KW-1133">Transmembrane helix</keyword>
<evidence type="ECO:0000256" key="1">
    <source>
        <dbReference type="ARBA" id="ARBA00001698"/>
    </source>
</evidence>
<keyword evidence="15 19" id="KW-0472">Membrane</keyword>
<keyword evidence="14" id="KW-0443">Lipid metabolism</keyword>
<dbReference type="InterPro" id="IPR000374">
    <property type="entry name" value="PC_trans"/>
</dbReference>
<evidence type="ECO:0000256" key="17">
    <source>
        <dbReference type="ARBA" id="ARBA00023264"/>
    </source>
</evidence>
<accession>A0A4V2JD51</accession>
<evidence type="ECO:0000313" key="20">
    <source>
        <dbReference type="EMBL" id="TBN47055.1"/>
    </source>
</evidence>
<dbReference type="EC" id="2.7.7.41" evidence="6 18"/>
<evidence type="ECO:0000256" key="5">
    <source>
        <dbReference type="ARBA" id="ARBA00010185"/>
    </source>
</evidence>
<evidence type="ECO:0000256" key="18">
    <source>
        <dbReference type="RuleBase" id="RU003938"/>
    </source>
</evidence>
<feature type="transmembrane region" description="Helical" evidence="19">
    <location>
        <begin position="115"/>
        <end position="134"/>
    </location>
</feature>
<keyword evidence="8" id="KW-1003">Cell membrane</keyword>
<dbReference type="UniPathway" id="UPA00557">
    <property type="reaction ID" value="UER00614"/>
</dbReference>
<keyword evidence="21" id="KW-1185">Reference proteome</keyword>
<evidence type="ECO:0000256" key="19">
    <source>
        <dbReference type="SAM" id="Phobius"/>
    </source>
</evidence>
<evidence type="ECO:0000256" key="14">
    <source>
        <dbReference type="ARBA" id="ARBA00023098"/>
    </source>
</evidence>
<evidence type="ECO:0000256" key="8">
    <source>
        <dbReference type="ARBA" id="ARBA00022475"/>
    </source>
</evidence>
<evidence type="ECO:0000256" key="16">
    <source>
        <dbReference type="ARBA" id="ARBA00023209"/>
    </source>
</evidence>
<evidence type="ECO:0000256" key="15">
    <source>
        <dbReference type="ARBA" id="ARBA00023136"/>
    </source>
</evidence>
<proteinExistence type="inferred from homology"/>
<comment type="catalytic activity">
    <reaction evidence="1 18">
        <text>a 1,2-diacyl-sn-glycero-3-phosphate + CTP + H(+) = a CDP-1,2-diacyl-sn-glycerol + diphosphate</text>
        <dbReference type="Rhea" id="RHEA:16229"/>
        <dbReference type="ChEBI" id="CHEBI:15378"/>
        <dbReference type="ChEBI" id="CHEBI:33019"/>
        <dbReference type="ChEBI" id="CHEBI:37563"/>
        <dbReference type="ChEBI" id="CHEBI:58332"/>
        <dbReference type="ChEBI" id="CHEBI:58608"/>
        <dbReference type="EC" id="2.7.7.41"/>
    </reaction>
</comment>
<dbReference type="EMBL" id="SIUB01000012">
    <property type="protein sequence ID" value="TBN47055.1"/>
    <property type="molecule type" value="Genomic_DNA"/>
</dbReference>
<feature type="transmembrane region" description="Helical" evidence="19">
    <location>
        <begin position="205"/>
        <end position="222"/>
    </location>
</feature>
<keyword evidence="10 18" id="KW-0808">Transferase</keyword>
<dbReference type="Proteomes" id="UP000291613">
    <property type="component" value="Unassembled WGS sequence"/>
</dbReference>
<evidence type="ECO:0000256" key="2">
    <source>
        <dbReference type="ARBA" id="ARBA00004651"/>
    </source>
</evidence>
<keyword evidence="17" id="KW-1208">Phospholipid metabolism</keyword>
<dbReference type="PROSITE" id="PS01315">
    <property type="entry name" value="CDS"/>
    <property type="match status" value="1"/>
</dbReference>
<feature type="transmembrane region" description="Helical" evidence="19">
    <location>
        <begin position="140"/>
        <end position="161"/>
    </location>
</feature>
<dbReference type="PANTHER" id="PTHR46382">
    <property type="entry name" value="PHOSPHATIDATE CYTIDYLYLTRANSFERASE"/>
    <property type="match status" value="1"/>
</dbReference>
<protein>
    <recommendedName>
        <fullName evidence="7 18">Phosphatidate cytidylyltransferase</fullName>
        <ecNumber evidence="6 18">2.7.7.41</ecNumber>
    </recommendedName>
</protein>
<keyword evidence="11 18" id="KW-0812">Transmembrane</keyword>
<comment type="caution">
    <text evidence="20">The sequence shown here is derived from an EMBL/GenBank/DDBJ whole genome shotgun (WGS) entry which is preliminary data.</text>
</comment>
<evidence type="ECO:0000256" key="12">
    <source>
        <dbReference type="ARBA" id="ARBA00022695"/>
    </source>
</evidence>